<dbReference type="OrthoDB" id="630188at2759"/>
<dbReference type="InterPro" id="IPR004843">
    <property type="entry name" value="Calcineurin-like_PHP"/>
</dbReference>
<name>A0A166M747_9AGAM</name>
<proteinExistence type="predicted"/>
<dbReference type="Gene3D" id="3.60.21.10">
    <property type="match status" value="1"/>
</dbReference>
<accession>A0A166M747</accession>
<dbReference type="CDD" id="cd07379">
    <property type="entry name" value="MPP_239FB"/>
    <property type="match status" value="1"/>
</dbReference>
<sequence>MTAAVSARVYEELIPPHPGPEWTRFVCISDTHSITKFNMPPGDVLLHAGDLSSWGEPKHLNKTLEWLKTLDYPTKIIIAGNHDLCLDESWRGGAEGLSSEMIDTGKAMVRSEAMRDAGIHYLEYESLRFTTAAGREWSVYGSPAAPHYARGAFQYTDPKEAEEIYWRIPDDCEIVLTHTPPQGVLDLTRRGKHAGCSILAARMAQLNACRLHVFGHIHEGHGSLEEVGGESPSGIRQARVSVNAALPHISRVILVDLKN</sequence>
<protein>
    <submittedName>
        <fullName evidence="2">Metallo-dependent phosphatase</fullName>
    </submittedName>
</protein>
<keyword evidence="3" id="KW-1185">Reference proteome</keyword>
<gene>
    <name evidence="2" type="ORF">FIBSPDRAFT_919084</name>
</gene>
<evidence type="ECO:0000259" key="1">
    <source>
        <dbReference type="Pfam" id="PF00149"/>
    </source>
</evidence>
<dbReference type="Pfam" id="PF00149">
    <property type="entry name" value="Metallophos"/>
    <property type="match status" value="1"/>
</dbReference>
<dbReference type="PANTHER" id="PTHR12905:SF0">
    <property type="entry name" value="CALCINEURIN-LIKE PHOSPHOESTERASE DOMAIN-CONTAINING PROTEIN"/>
    <property type="match status" value="1"/>
</dbReference>
<dbReference type="EMBL" id="KV417531">
    <property type="protein sequence ID" value="KZP23707.1"/>
    <property type="molecule type" value="Genomic_DNA"/>
</dbReference>
<dbReference type="Proteomes" id="UP000076532">
    <property type="component" value="Unassembled WGS sequence"/>
</dbReference>
<dbReference type="InterPro" id="IPR051693">
    <property type="entry name" value="UPF0046_metallophosphoest"/>
</dbReference>
<dbReference type="SUPFAM" id="SSF56300">
    <property type="entry name" value="Metallo-dependent phosphatases"/>
    <property type="match status" value="1"/>
</dbReference>
<dbReference type="GO" id="GO:0016787">
    <property type="term" value="F:hydrolase activity"/>
    <property type="evidence" value="ECO:0007669"/>
    <property type="project" value="InterPro"/>
</dbReference>
<dbReference type="AlphaFoldDB" id="A0A166M747"/>
<dbReference type="InterPro" id="IPR029052">
    <property type="entry name" value="Metallo-depent_PP-like"/>
</dbReference>
<evidence type="ECO:0000313" key="3">
    <source>
        <dbReference type="Proteomes" id="UP000076532"/>
    </source>
</evidence>
<feature type="domain" description="Calcineurin-like phosphoesterase" evidence="1">
    <location>
        <begin position="24"/>
        <end position="219"/>
    </location>
</feature>
<evidence type="ECO:0000313" key="2">
    <source>
        <dbReference type="EMBL" id="KZP23707.1"/>
    </source>
</evidence>
<organism evidence="2 3">
    <name type="scientific">Athelia psychrophila</name>
    <dbReference type="NCBI Taxonomy" id="1759441"/>
    <lineage>
        <taxon>Eukaryota</taxon>
        <taxon>Fungi</taxon>
        <taxon>Dikarya</taxon>
        <taxon>Basidiomycota</taxon>
        <taxon>Agaricomycotina</taxon>
        <taxon>Agaricomycetes</taxon>
        <taxon>Agaricomycetidae</taxon>
        <taxon>Atheliales</taxon>
        <taxon>Atheliaceae</taxon>
        <taxon>Athelia</taxon>
    </lineage>
</organism>
<dbReference type="PANTHER" id="PTHR12905">
    <property type="entry name" value="METALLOPHOSPHOESTERASE"/>
    <property type="match status" value="1"/>
</dbReference>
<reference evidence="2 3" key="1">
    <citation type="journal article" date="2016" name="Mol. Biol. Evol.">
        <title>Comparative Genomics of Early-Diverging Mushroom-Forming Fungi Provides Insights into the Origins of Lignocellulose Decay Capabilities.</title>
        <authorList>
            <person name="Nagy L.G."/>
            <person name="Riley R."/>
            <person name="Tritt A."/>
            <person name="Adam C."/>
            <person name="Daum C."/>
            <person name="Floudas D."/>
            <person name="Sun H."/>
            <person name="Yadav J.S."/>
            <person name="Pangilinan J."/>
            <person name="Larsson K.H."/>
            <person name="Matsuura K."/>
            <person name="Barry K."/>
            <person name="Labutti K."/>
            <person name="Kuo R."/>
            <person name="Ohm R.A."/>
            <person name="Bhattacharya S.S."/>
            <person name="Shirouzu T."/>
            <person name="Yoshinaga Y."/>
            <person name="Martin F.M."/>
            <person name="Grigoriev I.V."/>
            <person name="Hibbett D.S."/>
        </authorList>
    </citation>
    <scope>NUCLEOTIDE SEQUENCE [LARGE SCALE GENOMIC DNA]</scope>
    <source>
        <strain evidence="2 3">CBS 109695</strain>
    </source>
</reference>